<keyword evidence="6" id="KW-1185">Reference proteome</keyword>
<dbReference type="Pfam" id="PF12146">
    <property type="entry name" value="Hydrolase_4"/>
    <property type="match status" value="1"/>
</dbReference>
<keyword evidence="2" id="KW-0378">Hydrolase</keyword>
<dbReference type="PANTHER" id="PTHR45666">
    <property type="entry name" value="TYPE IV INOSITOL POLYPHOSPHATE 5-PHOSPHATASE 9"/>
    <property type="match status" value="1"/>
</dbReference>
<dbReference type="Pfam" id="PF22669">
    <property type="entry name" value="Exo_endo_phos2"/>
    <property type="match status" value="1"/>
</dbReference>
<dbReference type="SUPFAM" id="SSF53474">
    <property type="entry name" value="alpha/beta-Hydrolases"/>
    <property type="match status" value="1"/>
</dbReference>
<reference evidence="5 6" key="1">
    <citation type="submission" date="2022-12" db="EMBL/GenBank/DDBJ databases">
        <title>Chromosome-scale assembly of the Ensete ventricosum genome.</title>
        <authorList>
            <person name="Dussert Y."/>
            <person name="Stocks J."/>
            <person name="Wendawek A."/>
            <person name="Woldeyes F."/>
            <person name="Nichols R.A."/>
            <person name="Borrell J.S."/>
        </authorList>
    </citation>
    <scope>NUCLEOTIDE SEQUENCE [LARGE SCALE GENOMIC DNA]</scope>
    <source>
        <strain evidence="6">cv. Maze</strain>
        <tissue evidence="5">Seeds</tissue>
    </source>
</reference>
<dbReference type="InterPro" id="IPR036691">
    <property type="entry name" value="Endo/exonu/phosph_ase_sf"/>
</dbReference>
<organism evidence="5 6">
    <name type="scientific">Ensete ventricosum</name>
    <name type="common">Abyssinian banana</name>
    <name type="synonym">Musa ensete</name>
    <dbReference type="NCBI Taxonomy" id="4639"/>
    <lineage>
        <taxon>Eukaryota</taxon>
        <taxon>Viridiplantae</taxon>
        <taxon>Streptophyta</taxon>
        <taxon>Embryophyta</taxon>
        <taxon>Tracheophyta</taxon>
        <taxon>Spermatophyta</taxon>
        <taxon>Magnoliopsida</taxon>
        <taxon>Liliopsida</taxon>
        <taxon>Zingiberales</taxon>
        <taxon>Musaceae</taxon>
        <taxon>Ensete</taxon>
    </lineage>
</organism>
<evidence type="ECO:0000313" key="6">
    <source>
        <dbReference type="Proteomes" id="UP001222027"/>
    </source>
</evidence>
<dbReference type="PANTHER" id="PTHR45666:SF18">
    <property type="entry name" value="TYPE IV INOSITOL POLYPHOSPHATE 5-PHOSPHATASE 9"/>
    <property type="match status" value="1"/>
</dbReference>
<dbReference type="SUPFAM" id="SSF56219">
    <property type="entry name" value="DNase I-like"/>
    <property type="match status" value="1"/>
</dbReference>
<dbReference type="GO" id="GO:0046856">
    <property type="term" value="P:phosphatidylinositol dephosphorylation"/>
    <property type="evidence" value="ECO:0007669"/>
    <property type="project" value="InterPro"/>
</dbReference>
<accession>A0AAV8PBQ7</accession>
<comment type="caution">
    <text evidence="5">The sequence shown here is derived from an EMBL/GenBank/DDBJ whole genome shotgun (WGS) entry which is preliminary data.</text>
</comment>
<name>A0AAV8PBQ7_ENSVE</name>
<dbReference type="InterPro" id="IPR029058">
    <property type="entry name" value="AB_hydrolase_fold"/>
</dbReference>
<dbReference type="GO" id="GO:0004445">
    <property type="term" value="F:inositol-polyphosphate 5-phosphatase activity"/>
    <property type="evidence" value="ECO:0007669"/>
    <property type="project" value="InterPro"/>
</dbReference>
<dbReference type="GO" id="GO:0034485">
    <property type="term" value="F:phosphatidylinositol-3,4,5-trisphosphate 5-phosphatase activity"/>
    <property type="evidence" value="ECO:0007669"/>
    <property type="project" value="TreeGrafter"/>
</dbReference>
<dbReference type="AlphaFoldDB" id="A0AAV8PBQ7"/>
<dbReference type="EMBL" id="JAQQAF010000006">
    <property type="protein sequence ID" value="KAJ8476296.1"/>
    <property type="molecule type" value="Genomic_DNA"/>
</dbReference>
<evidence type="ECO:0000259" key="4">
    <source>
        <dbReference type="SMART" id="SM00128"/>
    </source>
</evidence>
<dbReference type="InterPro" id="IPR022742">
    <property type="entry name" value="Hydrolase_4"/>
</dbReference>
<evidence type="ECO:0000256" key="3">
    <source>
        <dbReference type="SAM" id="MobiDB-lite"/>
    </source>
</evidence>
<dbReference type="Gene3D" id="3.60.10.10">
    <property type="entry name" value="Endonuclease/exonuclease/phosphatase"/>
    <property type="match status" value="1"/>
</dbReference>
<proteinExistence type="inferred from homology"/>
<dbReference type="InterPro" id="IPR000300">
    <property type="entry name" value="IPPc"/>
</dbReference>
<protein>
    <recommendedName>
        <fullName evidence="4">Inositol polyphosphate-related phosphatase domain-containing protein</fullName>
    </recommendedName>
</protein>
<sequence>MEAVMRAQQPMLTSGASGRVTALLSLRVLRGLLLLLQAAALLLLLPFRWRPRLVSAAERSAPAPADGRPEGSRKGGHGGVVVRVPAAMVPRRQREHDASWRRALAVRRVVEAMKEGQPGRDFSLFTTARGDTLFTQSWTPVNLKTRGLVVLLHGLNEHSGRYDHFAEKLNENGFKVYAMDWMGHGGSDGLHGYVHSLDYAVSDLKAFLEKVLAENPGTPCFCFGHSTGAAIILKAACDPKVEGWVKGLVLTSPAVRVQPSHPIVMVLAPVFCFLAPKYQFSAANNSGSIVSRDPEALQSKYSDPLVFTGSIRVRTGCEILRMSTYLLQNLNKIKIPFLVLHGASDTDGIWLRDGVGKLQSIGSLMSSSFSSSQQQGRCLKKFQLVSWMNPHKCYKLIFSTSLKNSLHSPHHTIHMSGRKIQEGTYATLHSLICNILQVRGGEILHLQLATSLFKCSPSLPGSSAAIMPEKEQQVEVLWPRLVANKLLRRPVGSNSFVADLPCSDVLLELSNLDEFDPKRPQKDLKDTRKYKLYVSTWNVGGVVPSDDLNLEDWLDINKDYYDIYVLGFQEIVPLNAKNVLGAEKRRILAQWNSLVRTTLNKSSSDLQGRKEPMAGEKHKVYPVKEGFARDFRCIISKQMVGVLVSVWVRHELQYYIRHPSVSCVGCGVMGCLGNKGSVSVRFCLHETSFCFVCCHLASGGRKGDEMNRNSDAMDVLWRTSFPRGPSLDLPHNILHHDRVILLGDLNYRISLPEAITRSLVEQKQWDILLERDQLRTEVSKGRVFEDWQEGAITFSPTYKYYPNSDKYYGCIQGQKGEKRRAPAWCDRILWHGDGLKQKRYDRCESRLSDHRPVRAVFTASVDVRRSFNSLGRFFLSERFDRPDDEHANGGGGGRRSINVDAL</sequence>
<feature type="domain" description="Inositol polyphosphate-related phosphatase" evidence="4">
    <location>
        <begin position="528"/>
        <end position="865"/>
    </location>
</feature>
<dbReference type="SMART" id="SM00128">
    <property type="entry name" value="IPPc"/>
    <property type="match status" value="1"/>
</dbReference>
<dbReference type="Proteomes" id="UP001222027">
    <property type="component" value="Unassembled WGS sequence"/>
</dbReference>
<evidence type="ECO:0000256" key="1">
    <source>
        <dbReference type="ARBA" id="ARBA00010768"/>
    </source>
</evidence>
<gene>
    <name evidence="5" type="ORF">OPV22_020023</name>
</gene>
<dbReference type="Gene3D" id="3.40.50.1820">
    <property type="entry name" value="alpha/beta hydrolase"/>
    <property type="match status" value="1"/>
</dbReference>
<evidence type="ECO:0000256" key="2">
    <source>
        <dbReference type="ARBA" id="ARBA00022801"/>
    </source>
</evidence>
<dbReference type="GO" id="GO:0004439">
    <property type="term" value="F:phosphatidylinositol-4,5-bisphosphate 5-phosphatase activity"/>
    <property type="evidence" value="ECO:0007669"/>
    <property type="project" value="TreeGrafter"/>
</dbReference>
<evidence type="ECO:0000313" key="5">
    <source>
        <dbReference type="EMBL" id="KAJ8476296.1"/>
    </source>
</evidence>
<feature type="region of interest" description="Disordered" evidence="3">
    <location>
        <begin position="58"/>
        <end position="78"/>
    </location>
</feature>
<dbReference type="InterPro" id="IPR045849">
    <property type="entry name" value="IP5P_plant"/>
</dbReference>
<dbReference type="FunFam" id="3.60.10.10:FF:000053">
    <property type="entry name" value="Type IV inositol polyphosphate 5-phosphatase 9"/>
    <property type="match status" value="1"/>
</dbReference>
<comment type="similarity">
    <text evidence="1">Belongs to the inositol polyphosphate 5-phosphatase family.</text>
</comment>